<accession>A0A9P0N5G3</accession>
<dbReference type="EMBL" id="LR824557">
    <property type="protein sequence ID" value="CAH1642228.1"/>
    <property type="molecule type" value="Genomic_DNA"/>
</dbReference>
<evidence type="ECO:0000313" key="1">
    <source>
        <dbReference type="EMBL" id="CAH1642228.1"/>
    </source>
</evidence>
<sequence length="49" mass="5862">MAYAVNEQTDHLMISNRRRPWTPEALQVRYRPFGNWKFEDCVGFGDWGD</sequence>
<dbReference type="Proteomes" id="UP001153321">
    <property type="component" value="Chromosome 26"/>
</dbReference>
<name>A0A9P0N5G3_SPOLI</name>
<reference evidence="1" key="1">
    <citation type="submission" date="2022-02" db="EMBL/GenBank/DDBJ databases">
        <authorList>
            <person name="King R."/>
        </authorList>
    </citation>
    <scope>NUCLEOTIDE SEQUENCE</scope>
</reference>
<protein>
    <submittedName>
        <fullName evidence="1">Uncharacterized protein</fullName>
    </submittedName>
</protein>
<organism evidence="1 2">
    <name type="scientific">Spodoptera littoralis</name>
    <name type="common">Egyptian cotton leafworm</name>
    <dbReference type="NCBI Taxonomy" id="7109"/>
    <lineage>
        <taxon>Eukaryota</taxon>
        <taxon>Metazoa</taxon>
        <taxon>Ecdysozoa</taxon>
        <taxon>Arthropoda</taxon>
        <taxon>Hexapoda</taxon>
        <taxon>Insecta</taxon>
        <taxon>Pterygota</taxon>
        <taxon>Neoptera</taxon>
        <taxon>Endopterygota</taxon>
        <taxon>Lepidoptera</taxon>
        <taxon>Glossata</taxon>
        <taxon>Ditrysia</taxon>
        <taxon>Noctuoidea</taxon>
        <taxon>Noctuidae</taxon>
        <taxon>Amphipyrinae</taxon>
        <taxon>Spodoptera</taxon>
    </lineage>
</organism>
<dbReference type="AlphaFoldDB" id="A0A9P0N5G3"/>
<keyword evidence="2" id="KW-1185">Reference proteome</keyword>
<evidence type="ECO:0000313" key="2">
    <source>
        <dbReference type="Proteomes" id="UP001153321"/>
    </source>
</evidence>
<proteinExistence type="predicted"/>
<gene>
    <name evidence="1" type="ORF">SPLIT_LOCUS7584</name>
</gene>